<accession>A0A8J5JMA5</accession>
<sequence length="73" mass="8427">MFKKNATSSDVKKSLSKCLDIKRDTPTRLKHLRTVLDNTDAGELKSFLDVNYSPVFHVFYEAFITFEGNLKQK</sequence>
<protein>
    <submittedName>
        <fullName evidence="1">Ral GTPase-activating protein subunit alpha-2-like</fullName>
    </submittedName>
</protein>
<organism evidence="1 2">
    <name type="scientific">Homarus americanus</name>
    <name type="common">American lobster</name>
    <dbReference type="NCBI Taxonomy" id="6706"/>
    <lineage>
        <taxon>Eukaryota</taxon>
        <taxon>Metazoa</taxon>
        <taxon>Ecdysozoa</taxon>
        <taxon>Arthropoda</taxon>
        <taxon>Crustacea</taxon>
        <taxon>Multicrustacea</taxon>
        <taxon>Malacostraca</taxon>
        <taxon>Eumalacostraca</taxon>
        <taxon>Eucarida</taxon>
        <taxon>Decapoda</taxon>
        <taxon>Pleocyemata</taxon>
        <taxon>Astacidea</taxon>
        <taxon>Nephropoidea</taxon>
        <taxon>Nephropidae</taxon>
        <taxon>Homarus</taxon>
    </lineage>
</organism>
<keyword evidence="2" id="KW-1185">Reference proteome</keyword>
<gene>
    <name evidence="1" type="primary">Ralgapa2-L</name>
    <name evidence="1" type="ORF">Hamer_G019289</name>
</gene>
<dbReference type="Proteomes" id="UP000747542">
    <property type="component" value="Unassembled WGS sequence"/>
</dbReference>
<proteinExistence type="predicted"/>
<evidence type="ECO:0000313" key="1">
    <source>
        <dbReference type="EMBL" id="KAG7157063.1"/>
    </source>
</evidence>
<evidence type="ECO:0000313" key="2">
    <source>
        <dbReference type="Proteomes" id="UP000747542"/>
    </source>
</evidence>
<dbReference type="AlphaFoldDB" id="A0A8J5JMA5"/>
<reference evidence="1" key="1">
    <citation type="journal article" date="2021" name="Sci. Adv.">
        <title>The American lobster genome reveals insights on longevity, neural, and immune adaptations.</title>
        <authorList>
            <person name="Polinski J.M."/>
            <person name="Zimin A.V."/>
            <person name="Clark K.F."/>
            <person name="Kohn A.B."/>
            <person name="Sadowski N."/>
            <person name="Timp W."/>
            <person name="Ptitsyn A."/>
            <person name="Khanna P."/>
            <person name="Romanova D.Y."/>
            <person name="Williams P."/>
            <person name="Greenwood S.J."/>
            <person name="Moroz L.L."/>
            <person name="Walt D.R."/>
            <person name="Bodnar A.G."/>
        </authorList>
    </citation>
    <scope>NUCLEOTIDE SEQUENCE</scope>
    <source>
        <strain evidence="1">GMGI-L3</strain>
    </source>
</reference>
<comment type="caution">
    <text evidence="1">The sequence shown here is derived from an EMBL/GenBank/DDBJ whole genome shotgun (WGS) entry which is preliminary data.</text>
</comment>
<feature type="non-terminal residue" evidence="1">
    <location>
        <position position="73"/>
    </location>
</feature>
<dbReference type="EMBL" id="JAHLQT010038152">
    <property type="protein sequence ID" value="KAG7157063.1"/>
    <property type="molecule type" value="Genomic_DNA"/>
</dbReference>
<name>A0A8J5JMA5_HOMAM</name>